<dbReference type="InterPro" id="IPR001236">
    <property type="entry name" value="Lactate/malate_DH_N"/>
</dbReference>
<dbReference type="PANTHER" id="PTHR43128">
    <property type="entry name" value="L-2-HYDROXYCARBOXYLATE DEHYDROGENASE (NAD(P)(+))"/>
    <property type="match status" value="1"/>
</dbReference>
<dbReference type="Proteomes" id="UP000242497">
    <property type="component" value="Unassembled WGS sequence"/>
</dbReference>
<reference evidence="3" key="1">
    <citation type="submission" date="2016-11" db="EMBL/GenBank/DDBJ databases">
        <authorList>
            <person name="Varghese N."/>
            <person name="Submissions S."/>
        </authorList>
    </citation>
    <scope>NUCLEOTIDE SEQUENCE [LARGE SCALE GENOMIC DNA]</scope>
    <source>
        <strain evidence="3">DSM 15518</strain>
    </source>
</reference>
<dbReference type="GO" id="GO:0006089">
    <property type="term" value="P:lactate metabolic process"/>
    <property type="evidence" value="ECO:0007669"/>
    <property type="project" value="TreeGrafter"/>
</dbReference>
<gene>
    <name evidence="2" type="ORF">SAMN02744037_00959</name>
</gene>
<evidence type="ECO:0000313" key="3">
    <source>
        <dbReference type="Proteomes" id="UP000242497"/>
    </source>
</evidence>
<dbReference type="InterPro" id="IPR036291">
    <property type="entry name" value="NAD(P)-bd_dom_sf"/>
</dbReference>
<dbReference type="STRING" id="1123349.SAMN02744037_00959"/>
<organism evidence="2 3">
    <name type="scientific">Tepidibacter formicigenes DSM 15518</name>
    <dbReference type="NCBI Taxonomy" id="1123349"/>
    <lineage>
        <taxon>Bacteria</taxon>
        <taxon>Bacillati</taxon>
        <taxon>Bacillota</taxon>
        <taxon>Clostridia</taxon>
        <taxon>Peptostreptococcales</taxon>
        <taxon>Peptostreptococcaceae</taxon>
        <taxon>Tepidibacter</taxon>
    </lineage>
</organism>
<sequence>MYFYKLKDKILFSLLKYEDLTEIYENEAKESKDSIYYLNKLNPLKSRKKFCIYDSYLIFIKEEGINLIHKKENFDHEIPGWILSKIKDRKIIGINTNYPNWKSILDYKHPTKWKVNIVGLGDVGSTLLIGLRLLGGDCIDNIGLYGLNKNSLQRLEYEVNQIIDPFNNQNYPYVNILEEKDIFNCDMFIFCASKSVPSINEKIKDVRMIQFEENSKIVSYYAKKAREYDFKGVFAVVSDPVDPLCKVAFISSNKNENDNIDFNGLAPEQIRGYGLGVMNARAIYYSKQNPKTYHYLKDGRAFGPHGKDLIIADSIKNYNEDLSIYLTEKTVNANIDVRNTGFKPYIAPALSSGSLSIIATLKGNWHYSSTYMGEVFMGAKNRLLPSGTEIEMLNLPKPLLEKLQSTYDKLNCIDCSKF</sequence>
<protein>
    <submittedName>
        <fullName evidence="2">Malate/lactate dehydrogenase</fullName>
    </submittedName>
</protein>
<feature type="domain" description="Lactate/malate dehydrogenase N-terminal" evidence="1">
    <location>
        <begin position="114"/>
        <end position="260"/>
    </location>
</feature>
<proteinExistence type="predicted"/>
<dbReference type="Pfam" id="PF00056">
    <property type="entry name" value="Ldh_1_N"/>
    <property type="match status" value="1"/>
</dbReference>
<evidence type="ECO:0000313" key="2">
    <source>
        <dbReference type="EMBL" id="SHJ83639.1"/>
    </source>
</evidence>
<dbReference type="GO" id="GO:0004459">
    <property type="term" value="F:L-lactate dehydrogenase (NAD+) activity"/>
    <property type="evidence" value="ECO:0007669"/>
    <property type="project" value="TreeGrafter"/>
</dbReference>
<dbReference type="AlphaFoldDB" id="A0A1M6MJH3"/>
<dbReference type="EMBL" id="FRAE01000016">
    <property type="protein sequence ID" value="SHJ83639.1"/>
    <property type="molecule type" value="Genomic_DNA"/>
</dbReference>
<dbReference type="OrthoDB" id="1704578at2"/>
<evidence type="ECO:0000259" key="1">
    <source>
        <dbReference type="Pfam" id="PF00056"/>
    </source>
</evidence>
<dbReference type="SUPFAM" id="SSF51735">
    <property type="entry name" value="NAD(P)-binding Rossmann-fold domains"/>
    <property type="match status" value="1"/>
</dbReference>
<accession>A0A1M6MJH3</accession>
<dbReference type="PANTHER" id="PTHR43128:SF16">
    <property type="entry name" value="L-LACTATE DEHYDROGENASE"/>
    <property type="match status" value="1"/>
</dbReference>
<name>A0A1M6MJH3_9FIRM</name>
<dbReference type="Gene3D" id="3.40.50.720">
    <property type="entry name" value="NAD(P)-binding Rossmann-like Domain"/>
    <property type="match status" value="1"/>
</dbReference>
<keyword evidence="3" id="KW-1185">Reference proteome</keyword>
<dbReference type="RefSeq" id="WP_072887792.1">
    <property type="nucleotide sequence ID" value="NZ_FRAE01000016.1"/>
</dbReference>